<evidence type="ECO:0000256" key="1">
    <source>
        <dbReference type="SAM" id="MobiDB-lite"/>
    </source>
</evidence>
<gene>
    <name evidence="2" type="ORF">LCGC14_0820200</name>
</gene>
<dbReference type="EMBL" id="LAZR01002300">
    <property type="protein sequence ID" value="KKN31830.1"/>
    <property type="molecule type" value="Genomic_DNA"/>
</dbReference>
<feature type="region of interest" description="Disordered" evidence="1">
    <location>
        <begin position="1"/>
        <end position="30"/>
    </location>
</feature>
<accession>A0A0F9PJ46</accession>
<comment type="caution">
    <text evidence="2">The sequence shown here is derived from an EMBL/GenBank/DDBJ whole genome shotgun (WGS) entry which is preliminary data.</text>
</comment>
<feature type="compositionally biased region" description="Basic and acidic residues" evidence="1">
    <location>
        <begin position="9"/>
        <end position="21"/>
    </location>
</feature>
<organism evidence="2">
    <name type="scientific">marine sediment metagenome</name>
    <dbReference type="NCBI Taxonomy" id="412755"/>
    <lineage>
        <taxon>unclassified sequences</taxon>
        <taxon>metagenomes</taxon>
        <taxon>ecological metagenomes</taxon>
    </lineage>
</organism>
<evidence type="ECO:0000313" key="2">
    <source>
        <dbReference type="EMBL" id="KKN31830.1"/>
    </source>
</evidence>
<dbReference type="AlphaFoldDB" id="A0A0F9PJ46"/>
<sequence>MNDAQSSFDRAEAEYENRTHSNDPNQRPECPLCASEMILDEPRMYRCGNCGLTAGNEVEKHLPHKGSFHPTMQMRDYIDDIGRRIEARNQKPKDMTEVS</sequence>
<protein>
    <submittedName>
        <fullName evidence="2">Uncharacterized protein</fullName>
    </submittedName>
</protein>
<proteinExistence type="predicted"/>
<reference evidence="2" key="1">
    <citation type="journal article" date="2015" name="Nature">
        <title>Complex archaea that bridge the gap between prokaryotes and eukaryotes.</title>
        <authorList>
            <person name="Spang A."/>
            <person name="Saw J.H."/>
            <person name="Jorgensen S.L."/>
            <person name="Zaremba-Niedzwiedzka K."/>
            <person name="Martijn J."/>
            <person name="Lind A.E."/>
            <person name="van Eijk R."/>
            <person name="Schleper C."/>
            <person name="Guy L."/>
            <person name="Ettema T.J."/>
        </authorList>
    </citation>
    <scope>NUCLEOTIDE SEQUENCE</scope>
</reference>
<name>A0A0F9PJ46_9ZZZZ</name>